<protein>
    <submittedName>
        <fullName evidence="2">Uncharacterized protein</fullName>
    </submittedName>
</protein>
<name>A0A5P8W6E0_9NOSO</name>
<organism evidence="2 3">
    <name type="scientific">Nostoc sphaeroides CCNUC1</name>
    <dbReference type="NCBI Taxonomy" id="2653204"/>
    <lineage>
        <taxon>Bacteria</taxon>
        <taxon>Bacillati</taxon>
        <taxon>Cyanobacteriota</taxon>
        <taxon>Cyanophyceae</taxon>
        <taxon>Nostocales</taxon>
        <taxon>Nostocaceae</taxon>
        <taxon>Nostoc</taxon>
    </lineage>
</organism>
<proteinExistence type="predicted"/>
<dbReference type="AlphaFoldDB" id="A0A5P8W6E0"/>
<dbReference type="RefSeq" id="WP_267313628.1">
    <property type="nucleotide sequence ID" value="NZ_CP045226.1"/>
</dbReference>
<keyword evidence="3" id="KW-1185">Reference proteome</keyword>
<sequence length="40" mass="4463">MMSFCAAGIAFGQVEVGECILWAIALIFLELSRRQILFTN</sequence>
<evidence type="ECO:0000313" key="3">
    <source>
        <dbReference type="Proteomes" id="UP000326678"/>
    </source>
</evidence>
<feature type="transmembrane region" description="Helical" evidence="1">
    <location>
        <begin position="6"/>
        <end position="29"/>
    </location>
</feature>
<evidence type="ECO:0000313" key="2">
    <source>
        <dbReference type="EMBL" id="QFS47579.1"/>
    </source>
</evidence>
<reference evidence="2 3" key="1">
    <citation type="submission" date="2019-10" db="EMBL/GenBank/DDBJ databases">
        <title>Genomic and transcriptomic insights into the perfect genentic adaptation of a filamentous nitrogen-fixing cyanobacterium to rice fields.</title>
        <authorList>
            <person name="Chen Z."/>
        </authorList>
    </citation>
    <scope>NUCLEOTIDE SEQUENCE [LARGE SCALE GENOMIC DNA]</scope>
    <source>
        <strain evidence="2">CCNUC1</strain>
    </source>
</reference>
<keyword evidence="1" id="KW-0812">Transmembrane</keyword>
<evidence type="ECO:0000256" key="1">
    <source>
        <dbReference type="SAM" id="Phobius"/>
    </source>
</evidence>
<dbReference type="EMBL" id="CP045226">
    <property type="protein sequence ID" value="QFS47579.1"/>
    <property type="molecule type" value="Genomic_DNA"/>
</dbReference>
<accession>A0A5P8W6E0</accession>
<keyword evidence="1" id="KW-0472">Membrane</keyword>
<dbReference type="Proteomes" id="UP000326678">
    <property type="component" value="Chromosome Gxm1"/>
</dbReference>
<gene>
    <name evidence="2" type="ORF">GXM_05071</name>
</gene>
<keyword evidence="1" id="KW-1133">Transmembrane helix</keyword>
<dbReference type="KEGG" id="nsh:GXM_05071"/>